<feature type="region of interest" description="Disordered" evidence="2">
    <location>
        <begin position="273"/>
        <end position="398"/>
    </location>
</feature>
<dbReference type="AlphaFoldDB" id="A0A8H3C1P5"/>
<feature type="compositionally biased region" description="Basic and acidic residues" evidence="2">
    <location>
        <begin position="872"/>
        <end position="881"/>
    </location>
</feature>
<keyword evidence="1" id="KW-0863">Zinc-finger</keyword>
<name>A0A8H3C1P5_9AGAM</name>
<keyword evidence="1" id="KW-0862">Zinc</keyword>
<feature type="region of interest" description="Disordered" evidence="2">
    <location>
        <begin position="780"/>
        <end position="825"/>
    </location>
</feature>
<feature type="region of interest" description="Disordered" evidence="2">
    <location>
        <begin position="1030"/>
        <end position="1052"/>
    </location>
</feature>
<keyword evidence="1" id="KW-0479">Metal-binding</keyword>
<dbReference type="SUPFAM" id="SSF57850">
    <property type="entry name" value="RING/U-box"/>
    <property type="match status" value="1"/>
</dbReference>
<feature type="region of interest" description="Disordered" evidence="2">
    <location>
        <begin position="719"/>
        <end position="765"/>
    </location>
</feature>
<feature type="region of interest" description="Disordered" evidence="2">
    <location>
        <begin position="413"/>
        <end position="432"/>
    </location>
</feature>
<feature type="compositionally biased region" description="Basic and acidic residues" evidence="2">
    <location>
        <begin position="292"/>
        <end position="314"/>
    </location>
</feature>
<feature type="compositionally biased region" description="Basic and acidic residues" evidence="2">
    <location>
        <begin position="481"/>
        <end position="492"/>
    </location>
</feature>
<dbReference type="PANTHER" id="PTHR48148:SF2">
    <property type="entry name" value="PA14 DOMAIN-CONTAINING PROTEIN"/>
    <property type="match status" value="1"/>
</dbReference>
<feature type="compositionally biased region" description="Basic residues" evidence="2">
    <location>
        <begin position="102"/>
        <end position="113"/>
    </location>
</feature>
<feature type="compositionally biased region" description="Pro residues" evidence="2">
    <location>
        <begin position="114"/>
        <end position="125"/>
    </location>
</feature>
<dbReference type="GO" id="GO:0008270">
    <property type="term" value="F:zinc ion binding"/>
    <property type="evidence" value="ECO:0007669"/>
    <property type="project" value="UniProtKB-KW"/>
</dbReference>
<feature type="compositionally biased region" description="Low complexity" evidence="2">
    <location>
        <begin position="782"/>
        <end position="820"/>
    </location>
</feature>
<dbReference type="InterPro" id="IPR013083">
    <property type="entry name" value="Znf_RING/FYVE/PHD"/>
</dbReference>
<evidence type="ECO:0000256" key="1">
    <source>
        <dbReference type="PROSITE-ProRule" id="PRU00175"/>
    </source>
</evidence>
<dbReference type="Gene3D" id="3.30.40.10">
    <property type="entry name" value="Zinc/RING finger domain, C3HC4 (zinc finger)"/>
    <property type="match status" value="1"/>
</dbReference>
<feature type="compositionally biased region" description="Low complexity" evidence="2">
    <location>
        <begin position="372"/>
        <end position="398"/>
    </location>
</feature>
<evidence type="ECO:0000313" key="4">
    <source>
        <dbReference type="EMBL" id="CAE6469258.1"/>
    </source>
</evidence>
<organism evidence="4 5">
    <name type="scientific">Rhizoctonia solani</name>
    <dbReference type="NCBI Taxonomy" id="456999"/>
    <lineage>
        <taxon>Eukaryota</taxon>
        <taxon>Fungi</taxon>
        <taxon>Dikarya</taxon>
        <taxon>Basidiomycota</taxon>
        <taxon>Agaricomycotina</taxon>
        <taxon>Agaricomycetes</taxon>
        <taxon>Cantharellales</taxon>
        <taxon>Ceratobasidiaceae</taxon>
        <taxon>Rhizoctonia</taxon>
    </lineage>
</organism>
<feature type="compositionally biased region" description="Low complexity" evidence="2">
    <location>
        <begin position="606"/>
        <end position="618"/>
    </location>
</feature>
<dbReference type="EMBL" id="CAJMWX010001125">
    <property type="protein sequence ID" value="CAE6469258.1"/>
    <property type="molecule type" value="Genomic_DNA"/>
</dbReference>
<gene>
    <name evidence="4" type="ORF">RDB_LOCUS104134</name>
</gene>
<dbReference type="Pfam" id="PF13639">
    <property type="entry name" value="zf-RING_2"/>
    <property type="match status" value="1"/>
</dbReference>
<feature type="domain" description="RING-type" evidence="3">
    <location>
        <begin position="984"/>
        <end position="1026"/>
    </location>
</feature>
<feature type="region of interest" description="Disordered" evidence="2">
    <location>
        <begin position="841"/>
        <end position="894"/>
    </location>
</feature>
<evidence type="ECO:0000256" key="2">
    <source>
        <dbReference type="SAM" id="MobiDB-lite"/>
    </source>
</evidence>
<protein>
    <recommendedName>
        <fullName evidence="3">RING-type domain-containing protein</fullName>
    </recommendedName>
</protein>
<dbReference type="PROSITE" id="PS50089">
    <property type="entry name" value="ZF_RING_2"/>
    <property type="match status" value="1"/>
</dbReference>
<dbReference type="PANTHER" id="PTHR48148">
    <property type="entry name" value="KERATINOCYTE PROLINE-RICH PROTEIN"/>
    <property type="match status" value="1"/>
</dbReference>
<feature type="compositionally biased region" description="Polar residues" evidence="2">
    <location>
        <begin position="632"/>
        <end position="649"/>
    </location>
</feature>
<feature type="region of interest" description="Disordered" evidence="2">
    <location>
        <begin position="91"/>
        <end position="128"/>
    </location>
</feature>
<dbReference type="FunFam" id="3.30.40.10:FF:000728">
    <property type="entry name" value="Unplaced genomic scaffold supercont1.4, whole genome shotgun sequence"/>
    <property type="match status" value="1"/>
</dbReference>
<feature type="region of interest" description="Disordered" evidence="2">
    <location>
        <begin position="204"/>
        <end position="246"/>
    </location>
</feature>
<feature type="compositionally biased region" description="Low complexity" evidence="2">
    <location>
        <begin position="532"/>
        <end position="551"/>
    </location>
</feature>
<feature type="compositionally biased region" description="Polar residues" evidence="2">
    <location>
        <begin position="320"/>
        <end position="336"/>
    </location>
</feature>
<dbReference type="SMART" id="SM00184">
    <property type="entry name" value="RING"/>
    <property type="match status" value="1"/>
</dbReference>
<feature type="compositionally biased region" description="Basic and acidic residues" evidence="2">
    <location>
        <begin position="851"/>
        <end position="865"/>
    </location>
</feature>
<proteinExistence type="predicted"/>
<feature type="region of interest" description="Disordered" evidence="2">
    <location>
        <begin position="572"/>
        <end position="661"/>
    </location>
</feature>
<feature type="compositionally biased region" description="Low complexity" evidence="2">
    <location>
        <begin position="144"/>
        <end position="162"/>
    </location>
</feature>
<dbReference type="CDD" id="cd16448">
    <property type="entry name" value="RING-H2"/>
    <property type="match status" value="1"/>
</dbReference>
<feature type="compositionally biased region" description="Low complexity" evidence="2">
    <location>
        <begin position="175"/>
        <end position="191"/>
    </location>
</feature>
<feature type="compositionally biased region" description="Polar residues" evidence="2">
    <location>
        <begin position="362"/>
        <end position="371"/>
    </location>
</feature>
<dbReference type="Proteomes" id="UP000663888">
    <property type="component" value="Unassembled WGS sequence"/>
</dbReference>
<dbReference type="InterPro" id="IPR001841">
    <property type="entry name" value="Znf_RING"/>
</dbReference>
<feature type="compositionally biased region" description="Pro residues" evidence="2">
    <location>
        <begin position="467"/>
        <end position="480"/>
    </location>
</feature>
<accession>A0A8H3C1P5</accession>
<evidence type="ECO:0000313" key="5">
    <source>
        <dbReference type="Proteomes" id="UP000663888"/>
    </source>
</evidence>
<feature type="compositionally biased region" description="Low complexity" evidence="2">
    <location>
        <begin position="274"/>
        <end position="288"/>
    </location>
</feature>
<feature type="region of interest" description="Disordered" evidence="2">
    <location>
        <begin position="446"/>
        <end position="557"/>
    </location>
</feature>
<sequence length="1052" mass="113510">MADPTRKKSWKRRHPVLTLALLPAIITWTTIRISLKVTAWSVRTTHSINKRRRQRKRAKRQQAIDRQRRLEWEAQQWRNLQRQLQIQQQRQAKLQALNEKRNRPRQRWLKCRRPPPPPPPPPPPLMYCSAQSLEQSRECLFDATPASTTSTTASSAPIATATQPLEQPGERILDPTSTTSPSTTSSASPVSPIAAMESLQSALASSHTAATTPDSITPALTPALSSSTLPSVSSQQPLAPSSSASVPRALPLGTSMIVQGLVQTIEVSRIPARNTTTTTATTTTNEESASVEEARPLLDKGKEKEAGETNDKEISGPLASGSSPRGTPTAISNTPTPDSNNSDSLSHDDLLDDTPTSPSSTMTSIETPSHDTPNTTPESTPATTPRTTNSRPSPSSTEVLGLLLSIAAQATAEALVPWSVPPRSRTTPREGIASGLAAAFSALAGSGTGVTTTNPAPATGMTVSEPLPQPEPIIQPPTPRPPRDSDSQDSSRRFSRRFSRLSISPGRMPSLSSRRISSFIHGSRSETGRRVSSPAPHRSTSPSPRRASSTPVAGSLRRGVLDRIERWVPRRLRRESEGRSSRRTASPSSPLDESVDFGRAPPTSTLPVSALPESSVSPLPSPPLHTEPPTISVPTAGSDSPVSAHTSSGIPTPLSVPTPSTIPTPTTDAEDLIRFSQMLGFTPGIVHPHGTFERFLGDMQEELRVALGEYQDRVRSRVGGNATEGNPAGVESDAAAAVPEEEERSRTAALLDHTRPHVPSTDPLPLNWWRMYRFPALPDGRTSSTGSGSGADSTAPTSAGEATTAADGTRTDAPAPTDTDSQQPIHPAIIIGLRSITRDPTEVVVSPESEGGARPEESGDRVHSSERRHRAHPSESRDRVRSRSRRFRSGEEEERRRDGTRNYIIWIIGGYYPANHPILAHPNLFLGQVHPDELWMLNEFLGQVKPPTASRDDIAKAGLRVVKGVEVQELAKSGSVTENCTERCLICLDDYVDDDDLRIMTCKHMFHKDCVDRWMETGKNNCPACRTKGVETNPSPEPSSAPAPAPAPAPVF</sequence>
<feature type="region of interest" description="Disordered" evidence="2">
    <location>
        <begin position="144"/>
        <end position="191"/>
    </location>
</feature>
<reference evidence="4" key="1">
    <citation type="submission" date="2021-01" db="EMBL/GenBank/DDBJ databases">
        <authorList>
            <person name="Kaushik A."/>
        </authorList>
    </citation>
    <scope>NUCLEOTIDE SEQUENCE</scope>
    <source>
        <strain evidence="4">AG4-R118</strain>
    </source>
</reference>
<evidence type="ECO:0000259" key="3">
    <source>
        <dbReference type="PROSITE" id="PS50089"/>
    </source>
</evidence>
<comment type="caution">
    <text evidence="4">The sequence shown here is derived from an EMBL/GenBank/DDBJ whole genome shotgun (WGS) entry which is preliminary data.</text>
</comment>
<feature type="compositionally biased region" description="Pro residues" evidence="2">
    <location>
        <begin position="1035"/>
        <end position="1052"/>
    </location>
</feature>